<dbReference type="PROSITE" id="PS50240">
    <property type="entry name" value="TRYPSIN_DOM"/>
    <property type="match status" value="1"/>
</dbReference>
<accession>A0A8R2M7G9</accession>
<evidence type="ECO:0000313" key="9">
    <source>
        <dbReference type="Proteomes" id="UP000005204"/>
    </source>
</evidence>
<keyword evidence="3" id="KW-0378">Hydrolase</keyword>
<feature type="domain" description="Peptidase S1" evidence="6">
    <location>
        <begin position="116"/>
        <end position="469"/>
    </location>
</feature>
<evidence type="ECO:0000259" key="6">
    <source>
        <dbReference type="PROSITE" id="PS50240"/>
    </source>
</evidence>
<keyword evidence="5" id="KW-1015">Disulfide bond</keyword>
<reference evidence="9" key="1">
    <citation type="journal article" date="2008" name="Insect Biochem. Mol. Biol.">
        <title>The genome of a lepidopteran model insect, the silkworm Bombyx mori.</title>
        <authorList>
            <consortium name="International Silkworm Genome Consortium"/>
        </authorList>
    </citation>
    <scope>NUCLEOTIDE SEQUENCE [LARGE SCALE GENOMIC DNA]</scope>
    <source>
        <strain evidence="9">p50T</strain>
    </source>
</reference>
<sequence length="471" mass="53850">MNELIGELSRTRIGCFIDGVCVNNISYADDMVLLSASICGLRQLVSLCEGYAKSHGLVYNCKKSEIMELSSSGFGKIEFSGELWGRAMSINGLSQADDDNDDIEVPVYRTACQRKILNGLRVDVDVRYMVYLVKAEKSIMNYTAWLCGGCIVHPKFILTAASCLTDVSYVYAIAGYRKYVKTEDLDNDECTKRFRKRVLSYCIQKDYMIKMPELHWWNWKDLALARVETPYNFHDDSYLKYCSYKPNLIKINYNPEFLTPGTDVVALGWGTTKYYRPEGDYTDYNEEYLRYTSTVLIDASICRVNYEDLPYRMADYTRTMWLCTEKAGNLDVEGKIIRASTPVESCRRTYGNNRACDHIEKSGLRRSFHIGNKTYYEFTRRNGICQNDHGGPLITWIGGQPHVIGVATTFLVNEKMECVGPFVFTSTYCNSQFLHCSLTADQGTRRSGSCNGTTEITDNEFQWKNKSQKKD</sequence>
<comment type="similarity">
    <text evidence="1">Belongs to the peptidase S1 family.</text>
</comment>
<keyword evidence="9" id="KW-1185">Reference proteome</keyword>
<evidence type="ECO:0000256" key="4">
    <source>
        <dbReference type="ARBA" id="ARBA00022825"/>
    </source>
</evidence>
<dbReference type="AlphaFoldDB" id="A0A8R2M7G9"/>
<dbReference type="PROSITE" id="PS50878">
    <property type="entry name" value="RT_POL"/>
    <property type="match status" value="1"/>
</dbReference>
<dbReference type="Gene3D" id="2.40.10.10">
    <property type="entry name" value="Trypsin-like serine proteases"/>
    <property type="match status" value="2"/>
</dbReference>
<keyword evidence="4" id="KW-0720">Serine protease</keyword>
<dbReference type="InterPro" id="IPR001254">
    <property type="entry name" value="Trypsin_dom"/>
</dbReference>
<feature type="domain" description="Reverse transcriptase" evidence="7">
    <location>
        <begin position="1"/>
        <end position="88"/>
    </location>
</feature>
<dbReference type="InterPro" id="IPR000477">
    <property type="entry name" value="RT_dom"/>
</dbReference>
<evidence type="ECO:0000313" key="8">
    <source>
        <dbReference type="EnsemblMetazoa" id="XP_037876477.1"/>
    </source>
</evidence>
<dbReference type="PANTHER" id="PTHR24276">
    <property type="entry name" value="POLYSERASE-RELATED"/>
    <property type="match status" value="1"/>
</dbReference>
<dbReference type="Proteomes" id="UP000005204">
    <property type="component" value="Unassembled WGS sequence"/>
</dbReference>
<evidence type="ECO:0000256" key="5">
    <source>
        <dbReference type="ARBA" id="ARBA00023157"/>
    </source>
</evidence>
<evidence type="ECO:0000256" key="3">
    <source>
        <dbReference type="ARBA" id="ARBA00022801"/>
    </source>
</evidence>
<dbReference type="InterPro" id="IPR050430">
    <property type="entry name" value="Peptidase_S1"/>
</dbReference>
<dbReference type="PRINTS" id="PR00722">
    <property type="entry name" value="CHYMOTRYPSIN"/>
</dbReference>
<dbReference type="SMART" id="SM00020">
    <property type="entry name" value="Tryp_SPc"/>
    <property type="match status" value="1"/>
</dbReference>
<dbReference type="GO" id="GO:0006508">
    <property type="term" value="P:proteolysis"/>
    <property type="evidence" value="ECO:0007669"/>
    <property type="project" value="UniProtKB-KW"/>
</dbReference>
<dbReference type="InterPro" id="IPR043504">
    <property type="entry name" value="Peptidase_S1_PA_chymotrypsin"/>
</dbReference>
<name>A0A8R2M7G9_BOMMO</name>
<organism evidence="8 9">
    <name type="scientific">Bombyx mori</name>
    <name type="common">Silk moth</name>
    <dbReference type="NCBI Taxonomy" id="7091"/>
    <lineage>
        <taxon>Eukaryota</taxon>
        <taxon>Metazoa</taxon>
        <taxon>Ecdysozoa</taxon>
        <taxon>Arthropoda</taxon>
        <taxon>Hexapoda</taxon>
        <taxon>Insecta</taxon>
        <taxon>Pterygota</taxon>
        <taxon>Neoptera</taxon>
        <taxon>Endopterygota</taxon>
        <taxon>Lepidoptera</taxon>
        <taxon>Glossata</taxon>
        <taxon>Ditrysia</taxon>
        <taxon>Bombycoidea</taxon>
        <taxon>Bombycidae</taxon>
        <taxon>Bombycinae</taxon>
        <taxon>Bombyx</taxon>
    </lineage>
</organism>
<dbReference type="InterPro" id="IPR009003">
    <property type="entry name" value="Peptidase_S1_PA"/>
</dbReference>
<dbReference type="Pfam" id="PF00089">
    <property type="entry name" value="Trypsin"/>
    <property type="match status" value="1"/>
</dbReference>
<protein>
    <submittedName>
        <fullName evidence="8">Uncharacterized protein</fullName>
    </submittedName>
</protein>
<dbReference type="GO" id="GO:0004252">
    <property type="term" value="F:serine-type endopeptidase activity"/>
    <property type="evidence" value="ECO:0007669"/>
    <property type="project" value="InterPro"/>
</dbReference>
<keyword evidence="2" id="KW-0645">Protease</keyword>
<evidence type="ECO:0000256" key="2">
    <source>
        <dbReference type="ARBA" id="ARBA00022670"/>
    </source>
</evidence>
<dbReference type="SUPFAM" id="SSF50494">
    <property type="entry name" value="Trypsin-like serine proteases"/>
    <property type="match status" value="1"/>
</dbReference>
<dbReference type="PANTHER" id="PTHR24276:SF98">
    <property type="entry name" value="FI18310P1-RELATED"/>
    <property type="match status" value="1"/>
</dbReference>
<proteinExistence type="inferred from homology"/>
<reference evidence="8" key="2">
    <citation type="submission" date="2022-06" db="UniProtKB">
        <authorList>
            <consortium name="EnsemblMetazoa"/>
        </authorList>
    </citation>
    <scope>IDENTIFICATION</scope>
    <source>
        <strain evidence="8">p50T (Dazao)</strain>
    </source>
</reference>
<dbReference type="InterPro" id="IPR001314">
    <property type="entry name" value="Peptidase_S1A"/>
</dbReference>
<evidence type="ECO:0000259" key="7">
    <source>
        <dbReference type="PROSITE" id="PS50878"/>
    </source>
</evidence>
<dbReference type="EnsemblMetazoa" id="XM_038020549.1">
    <property type="protein sequence ID" value="XP_037876477.1"/>
    <property type="gene ID" value="LOC105841784"/>
</dbReference>
<evidence type="ECO:0000256" key="1">
    <source>
        <dbReference type="ARBA" id="ARBA00007664"/>
    </source>
</evidence>